<evidence type="ECO:0000313" key="2">
    <source>
        <dbReference type="EMBL" id="CAL1389265.1"/>
    </source>
</evidence>
<dbReference type="AlphaFoldDB" id="A0AAV2ETG4"/>
<evidence type="ECO:0000313" key="3">
    <source>
        <dbReference type="Proteomes" id="UP001497516"/>
    </source>
</evidence>
<dbReference type="Pfam" id="PF13966">
    <property type="entry name" value="zf-RVT"/>
    <property type="match status" value="1"/>
</dbReference>
<gene>
    <name evidence="2" type="ORF">LTRI10_LOCUS30136</name>
</gene>
<proteinExistence type="predicted"/>
<name>A0AAV2ETG4_9ROSI</name>
<keyword evidence="3" id="KW-1185">Reference proteome</keyword>
<protein>
    <recommendedName>
        <fullName evidence="1">Reverse transcriptase zinc-binding domain-containing protein</fullName>
    </recommendedName>
</protein>
<organism evidence="2 3">
    <name type="scientific">Linum trigynum</name>
    <dbReference type="NCBI Taxonomy" id="586398"/>
    <lineage>
        <taxon>Eukaryota</taxon>
        <taxon>Viridiplantae</taxon>
        <taxon>Streptophyta</taxon>
        <taxon>Embryophyta</taxon>
        <taxon>Tracheophyta</taxon>
        <taxon>Spermatophyta</taxon>
        <taxon>Magnoliopsida</taxon>
        <taxon>eudicotyledons</taxon>
        <taxon>Gunneridae</taxon>
        <taxon>Pentapetalae</taxon>
        <taxon>rosids</taxon>
        <taxon>fabids</taxon>
        <taxon>Malpighiales</taxon>
        <taxon>Linaceae</taxon>
        <taxon>Linum</taxon>
    </lineage>
</organism>
<feature type="domain" description="Reverse transcriptase zinc-binding" evidence="1">
    <location>
        <begin position="17"/>
        <end position="83"/>
    </location>
</feature>
<dbReference type="EMBL" id="OZ034818">
    <property type="protein sequence ID" value="CAL1389265.1"/>
    <property type="molecule type" value="Genomic_DNA"/>
</dbReference>
<accession>A0AAV2ETG4</accession>
<evidence type="ECO:0000259" key="1">
    <source>
        <dbReference type="Pfam" id="PF13966"/>
    </source>
</evidence>
<dbReference type="InterPro" id="IPR026960">
    <property type="entry name" value="RVT-Znf"/>
</dbReference>
<dbReference type="Proteomes" id="UP001497516">
    <property type="component" value="Chromosome 5"/>
</dbReference>
<sequence>MYGTLSKLKCPGVSDFPSASVWRKLIPAKISFFIWTVAHGKILMVDMLQKHGWSLANRCELCYRDAETADHLFTSCSFTQQVWSLIMRSCNKIIFRFSGNIGSIIKDWQRDVPDCLDGWFYYCALNAVSWFI</sequence>
<reference evidence="2 3" key="1">
    <citation type="submission" date="2024-04" db="EMBL/GenBank/DDBJ databases">
        <authorList>
            <person name="Fracassetti M."/>
        </authorList>
    </citation>
    <scope>NUCLEOTIDE SEQUENCE [LARGE SCALE GENOMIC DNA]</scope>
</reference>